<feature type="region of interest" description="Disordered" evidence="1">
    <location>
        <begin position="293"/>
        <end position="344"/>
    </location>
</feature>
<feature type="compositionally biased region" description="Basic residues" evidence="1">
    <location>
        <begin position="19"/>
        <end position="29"/>
    </location>
</feature>
<sequence>MEVAEADDTRSWALELPKAKAKKRKKKSVKLPELVAEAADGVDEGVDDSDSRPSSSPYLSKSVRVYFGQNADAFTVPEAILGQRSKLSPARDAWGISASSLDLADVPHELGHVFVHHLFTGTYQCLKPTGPSAHDRRVEELTTSIKVYVAARKYGLHTLVQQAQDEMKRLGKQVPVPTIFRAARDAYPNPSINDTWFIRFLKKRSRALLTDRAAFEKVGFRPGVGGSMSIAEILLESAVESLAAGAAHPAQTSGSTAAEEPQVPAEPLAVTAECVAASDPDCPAVEAYRVPEDFEADGQVREESNGQAPEDDCPASGSKEDGDRVFPETMSIEGEERQCTEGQS</sequence>
<organism evidence="2 3">
    <name type="scientific">Metarhizium album (strain ARSEF 1941)</name>
    <dbReference type="NCBI Taxonomy" id="1081103"/>
    <lineage>
        <taxon>Eukaryota</taxon>
        <taxon>Fungi</taxon>
        <taxon>Dikarya</taxon>
        <taxon>Ascomycota</taxon>
        <taxon>Pezizomycotina</taxon>
        <taxon>Sordariomycetes</taxon>
        <taxon>Hypocreomycetidae</taxon>
        <taxon>Hypocreales</taxon>
        <taxon>Clavicipitaceae</taxon>
        <taxon>Metarhizium</taxon>
    </lineage>
</organism>
<protein>
    <submittedName>
        <fullName evidence="2">Uncharacterized protein</fullName>
    </submittedName>
</protein>
<feature type="region of interest" description="Disordered" evidence="1">
    <location>
        <begin position="1"/>
        <end position="29"/>
    </location>
</feature>
<dbReference type="GeneID" id="63740807"/>
<gene>
    <name evidence="2" type="ORF">MAM_06352</name>
</gene>
<dbReference type="STRING" id="1081103.A0A0B2WS21"/>
<reference evidence="2 3" key="1">
    <citation type="journal article" date="2014" name="Proc. Natl. Acad. Sci. U.S.A.">
        <title>Trajectory and genomic determinants of fungal-pathogen speciation and host adaptation.</title>
        <authorList>
            <person name="Hu X."/>
            <person name="Xiao G."/>
            <person name="Zheng P."/>
            <person name="Shang Y."/>
            <person name="Su Y."/>
            <person name="Zhang X."/>
            <person name="Liu X."/>
            <person name="Zhan S."/>
            <person name="St Leger R.J."/>
            <person name="Wang C."/>
        </authorList>
    </citation>
    <scope>NUCLEOTIDE SEQUENCE [LARGE SCALE GENOMIC DNA]</scope>
    <source>
        <strain evidence="2 3">ARSEF 1941</strain>
    </source>
</reference>
<dbReference type="RefSeq" id="XP_040676806.1">
    <property type="nucleotide sequence ID" value="XM_040825150.1"/>
</dbReference>
<dbReference type="HOGENOM" id="CLU_806713_0_0_1"/>
<evidence type="ECO:0000313" key="3">
    <source>
        <dbReference type="Proteomes" id="UP000030816"/>
    </source>
</evidence>
<name>A0A0B2WS21_METAS</name>
<accession>A0A0B2WS21</accession>
<dbReference type="AlphaFoldDB" id="A0A0B2WS21"/>
<evidence type="ECO:0000256" key="1">
    <source>
        <dbReference type="SAM" id="MobiDB-lite"/>
    </source>
</evidence>
<dbReference type="OrthoDB" id="3594103at2759"/>
<dbReference type="Proteomes" id="UP000030816">
    <property type="component" value="Unassembled WGS sequence"/>
</dbReference>
<keyword evidence="3" id="KW-1185">Reference proteome</keyword>
<dbReference type="PANTHER" id="PTHR37538">
    <property type="entry name" value="BTB DOMAIN-CONTAINING PROTEIN"/>
    <property type="match status" value="1"/>
</dbReference>
<evidence type="ECO:0000313" key="2">
    <source>
        <dbReference type="EMBL" id="KHN95740.1"/>
    </source>
</evidence>
<comment type="caution">
    <text evidence="2">The sequence shown here is derived from an EMBL/GenBank/DDBJ whole genome shotgun (WGS) entry which is preliminary data.</text>
</comment>
<proteinExistence type="predicted"/>
<dbReference type="EMBL" id="AZHE01000020">
    <property type="protein sequence ID" value="KHN95740.1"/>
    <property type="molecule type" value="Genomic_DNA"/>
</dbReference>
<feature type="compositionally biased region" description="Basic and acidic residues" evidence="1">
    <location>
        <begin position="334"/>
        <end position="344"/>
    </location>
</feature>
<dbReference type="PANTHER" id="PTHR37538:SF1">
    <property type="entry name" value="BTB DOMAIN-CONTAINING PROTEIN"/>
    <property type="match status" value="1"/>
</dbReference>